<dbReference type="AlphaFoldDB" id="M7N1K1"/>
<dbReference type="InterPro" id="IPR039650">
    <property type="entry name" value="HdrA-like"/>
</dbReference>
<evidence type="ECO:0000256" key="3">
    <source>
        <dbReference type="ARBA" id="ARBA00023002"/>
    </source>
</evidence>
<evidence type="ECO:0000256" key="5">
    <source>
        <dbReference type="ARBA" id="ARBA00023014"/>
    </source>
</evidence>
<evidence type="ECO:0000256" key="1">
    <source>
        <dbReference type="ARBA" id="ARBA00022485"/>
    </source>
</evidence>
<dbReference type="Gene3D" id="3.50.50.60">
    <property type="entry name" value="FAD/NAD(P)-binding domain"/>
    <property type="match status" value="1"/>
</dbReference>
<evidence type="ECO:0000256" key="2">
    <source>
        <dbReference type="ARBA" id="ARBA00022723"/>
    </source>
</evidence>
<evidence type="ECO:0000256" key="4">
    <source>
        <dbReference type="ARBA" id="ARBA00023004"/>
    </source>
</evidence>
<dbReference type="Proteomes" id="UP000011910">
    <property type="component" value="Unassembled WGS sequence"/>
</dbReference>
<name>M7N1K1_9BACT</name>
<keyword evidence="2" id="KW-0479">Metal-binding</keyword>
<dbReference type="EMBL" id="AODQ01000054">
    <property type="protein sequence ID" value="EMR02563.1"/>
    <property type="molecule type" value="Genomic_DNA"/>
</dbReference>
<gene>
    <name evidence="6" type="ORF">ADICEAN_02315</name>
</gene>
<dbReference type="Pfam" id="PF12831">
    <property type="entry name" value="FAD_oxidored"/>
    <property type="match status" value="1"/>
</dbReference>
<keyword evidence="5" id="KW-0411">Iron-sulfur</keyword>
<accession>M7N1K1</accession>
<dbReference type="eggNOG" id="COG0644">
    <property type="taxonomic scope" value="Bacteria"/>
</dbReference>
<keyword evidence="4" id="KW-0408">Iron</keyword>
<proteinExistence type="predicted"/>
<dbReference type="STRING" id="1279009.ADICEAN_02315"/>
<dbReference type="OrthoDB" id="668499at2"/>
<dbReference type="PANTHER" id="PTHR43498:SF1">
    <property type="entry name" value="COB--COM HETERODISULFIDE REDUCTASE IRON-SULFUR SUBUNIT A"/>
    <property type="match status" value="1"/>
</dbReference>
<reference evidence="6 7" key="1">
    <citation type="journal article" date="2013" name="Genome Announc.">
        <title>Draft Genome Sequence of Cesiribacter andamanensis Strain AMV16T, Isolated from a Soil Sample from a Mud Volcano in the Andaman Islands, India.</title>
        <authorList>
            <person name="Shivaji S."/>
            <person name="Ara S."/>
            <person name="Begum Z."/>
            <person name="Srinivas T.N."/>
            <person name="Singh A."/>
            <person name="Kumar Pinnaka A."/>
        </authorList>
    </citation>
    <scope>NUCLEOTIDE SEQUENCE [LARGE SCALE GENOMIC DNA]</scope>
    <source>
        <strain evidence="6 7">AMV16</strain>
    </source>
</reference>
<keyword evidence="7" id="KW-1185">Reference proteome</keyword>
<dbReference type="GO" id="GO:0046872">
    <property type="term" value="F:metal ion binding"/>
    <property type="evidence" value="ECO:0007669"/>
    <property type="project" value="UniProtKB-KW"/>
</dbReference>
<dbReference type="PATRIC" id="fig|1279009.4.peg.2347"/>
<organism evidence="6 7">
    <name type="scientific">Cesiribacter andamanensis AMV16</name>
    <dbReference type="NCBI Taxonomy" id="1279009"/>
    <lineage>
        <taxon>Bacteria</taxon>
        <taxon>Pseudomonadati</taxon>
        <taxon>Bacteroidota</taxon>
        <taxon>Cytophagia</taxon>
        <taxon>Cytophagales</taxon>
        <taxon>Cesiribacteraceae</taxon>
        <taxon>Cesiribacter</taxon>
    </lineage>
</organism>
<dbReference type="GO" id="GO:0051539">
    <property type="term" value="F:4 iron, 4 sulfur cluster binding"/>
    <property type="evidence" value="ECO:0007669"/>
    <property type="project" value="UniProtKB-KW"/>
</dbReference>
<comment type="caution">
    <text evidence="6">The sequence shown here is derived from an EMBL/GenBank/DDBJ whole genome shotgun (WGS) entry which is preliminary data.</text>
</comment>
<dbReference type="PANTHER" id="PTHR43498">
    <property type="entry name" value="FERREDOXIN:COB-COM HETERODISULFIDE REDUCTASE SUBUNIT A"/>
    <property type="match status" value="1"/>
</dbReference>
<evidence type="ECO:0000313" key="6">
    <source>
        <dbReference type="EMBL" id="EMR02563.1"/>
    </source>
</evidence>
<dbReference type="SUPFAM" id="SSF51905">
    <property type="entry name" value="FAD/NAD(P)-binding domain"/>
    <property type="match status" value="1"/>
</dbReference>
<dbReference type="GO" id="GO:0016491">
    <property type="term" value="F:oxidoreductase activity"/>
    <property type="evidence" value="ECO:0007669"/>
    <property type="project" value="UniProtKB-KW"/>
</dbReference>
<sequence length="622" mass="68363">MNYKGLFSIWLGLAGIFCVLPAQAQVLKTDLLIIGGGASGTTAGIQAARMGVQVLLVEETPWLGGMLTAAGVSAIDGNHQMPSGLWGEFRQKLYAHYGGPAAVETGWVSNTLFEPSVGNRLWKELATLPGLQIRYNTRWSAIEKMANGSWRVTLLEGRKRRIIEARLLLDASELGDVAAAAGAAYRIGMDSRESTGEQLAPLQANDIIQDLTYVVVLKDYGPGVNKTIAKPKGYNPEEFRCACQPSAAKKPSDDCLQMMQYGRLPNQKYMINWPRCGNDYYLNLIEKTPSQRQALLEEAKQHSLRFVYYLQQELGFQHLGLADDEFPTRDKLPMIPYHRESRRIEGLATLTATHVADPYSQKEALYRTGVAVGDYPIDHHHDKNPDAPDIDFINFKVPSYNIPLGALIPKGVEGLIVAEKSISVTNIVNGASRLQPVVMGIGQAAGALAALSLQKQVQPAQVPIREVQQALLEAGAYIMPFIDVKPQDPHFAALQRIGATGILKGTGISYKWANQTWMYPSYPISEWELIQGMQDYYPALAGRAASGAQLSLGYLAEVFKLVKPSLQEQELAEAWQQLGFSEAAAKEPLLNRRQAAVLIDRILNPFALAVDHQGQRLNNSSP</sequence>
<evidence type="ECO:0000313" key="7">
    <source>
        <dbReference type="Proteomes" id="UP000011910"/>
    </source>
</evidence>
<keyword evidence="1" id="KW-0004">4Fe-4S</keyword>
<dbReference type="InterPro" id="IPR036188">
    <property type="entry name" value="FAD/NAD-bd_sf"/>
</dbReference>
<keyword evidence="3" id="KW-0560">Oxidoreductase</keyword>
<protein>
    <submittedName>
        <fullName evidence="6">Putative succinate dehydrogenase</fullName>
    </submittedName>
</protein>